<gene>
    <name evidence="2" type="ORF">K469DRAFT_569436</name>
</gene>
<dbReference type="InterPro" id="IPR011008">
    <property type="entry name" value="Dimeric_a/b-barrel"/>
</dbReference>
<dbReference type="SUPFAM" id="SSF54909">
    <property type="entry name" value="Dimeric alpha+beta barrel"/>
    <property type="match status" value="1"/>
</dbReference>
<proteinExistence type="inferred from homology"/>
<sequence length="104" mass="11465">MSKGATVSVLYPRTATSTFNLDYYLSTHMALVSKTWKDKGMKSWSVTQFGEGSPYSTHCLMEWESLEAFGKAAAEDDTKAVMADIENFSNEKPILIQGSVVGRS</sequence>
<protein>
    <recommendedName>
        <fullName evidence="4">EthD domain-containing protein</fullName>
    </recommendedName>
</protein>
<dbReference type="Proteomes" id="UP000800200">
    <property type="component" value="Unassembled WGS sequence"/>
</dbReference>
<reference evidence="2" key="1">
    <citation type="journal article" date="2020" name="Stud. Mycol.">
        <title>101 Dothideomycetes genomes: a test case for predicting lifestyles and emergence of pathogens.</title>
        <authorList>
            <person name="Haridas S."/>
            <person name="Albert R."/>
            <person name="Binder M."/>
            <person name="Bloem J."/>
            <person name="Labutti K."/>
            <person name="Salamov A."/>
            <person name="Andreopoulos B."/>
            <person name="Baker S."/>
            <person name="Barry K."/>
            <person name="Bills G."/>
            <person name="Bluhm B."/>
            <person name="Cannon C."/>
            <person name="Castanera R."/>
            <person name="Culley D."/>
            <person name="Daum C."/>
            <person name="Ezra D."/>
            <person name="Gonzalez J."/>
            <person name="Henrissat B."/>
            <person name="Kuo A."/>
            <person name="Liang C."/>
            <person name="Lipzen A."/>
            <person name="Lutzoni F."/>
            <person name="Magnuson J."/>
            <person name="Mondo S."/>
            <person name="Nolan M."/>
            <person name="Ohm R."/>
            <person name="Pangilinan J."/>
            <person name="Park H.-J."/>
            <person name="Ramirez L."/>
            <person name="Alfaro M."/>
            <person name="Sun H."/>
            <person name="Tritt A."/>
            <person name="Yoshinaga Y."/>
            <person name="Zwiers L.-H."/>
            <person name="Turgeon B."/>
            <person name="Goodwin S."/>
            <person name="Spatafora J."/>
            <person name="Crous P."/>
            <person name="Grigoriev I."/>
        </authorList>
    </citation>
    <scope>NUCLEOTIDE SEQUENCE</scope>
    <source>
        <strain evidence="2">CBS 207.26</strain>
    </source>
</reference>
<dbReference type="NCBIfam" id="TIGR02118">
    <property type="entry name" value="EthD family reductase"/>
    <property type="match status" value="1"/>
</dbReference>
<evidence type="ECO:0000313" key="3">
    <source>
        <dbReference type="Proteomes" id="UP000800200"/>
    </source>
</evidence>
<dbReference type="PANTHER" id="PTHR40260">
    <property type="entry name" value="BLR8190 PROTEIN"/>
    <property type="match status" value="1"/>
</dbReference>
<dbReference type="InterPro" id="IPR009799">
    <property type="entry name" value="EthD_dom"/>
</dbReference>
<accession>A0A6A6E985</accession>
<organism evidence="2 3">
    <name type="scientific">Zopfia rhizophila CBS 207.26</name>
    <dbReference type="NCBI Taxonomy" id="1314779"/>
    <lineage>
        <taxon>Eukaryota</taxon>
        <taxon>Fungi</taxon>
        <taxon>Dikarya</taxon>
        <taxon>Ascomycota</taxon>
        <taxon>Pezizomycotina</taxon>
        <taxon>Dothideomycetes</taxon>
        <taxon>Dothideomycetes incertae sedis</taxon>
        <taxon>Zopfiaceae</taxon>
        <taxon>Zopfia</taxon>
    </lineage>
</organism>
<evidence type="ECO:0000256" key="1">
    <source>
        <dbReference type="ARBA" id="ARBA00005986"/>
    </source>
</evidence>
<dbReference type="PANTHER" id="PTHR40260:SF2">
    <property type="entry name" value="BLR8190 PROTEIN"/>
    <property type="match status" value="1"/>
</dbReference>
<dbReference type="Gene3D" id="3.30.70.100">
    <property type="match status" value="1"/>
</dbReference>
<evidence type="ECO:0000313" key="2">
    <source>
        <dbReference type="EMBL" id="KAF2187693.1"/>
    </source>
</evidence>
<dbReference type="AlphaFoldDB" id="A0A6A6E985"/>
<name>A0A6A6E985_9PEZI</name>
<comment type="similarity">
    <text evidence="1">Belongs to the tpcK family.</text>
</comment>
<evidence type="ECO:0008006" key="4">
    <source>
        <dbReference type="Google" id="ProtNLM"/>
    </source>
</evidence>
<keyword evidence="3" id="KW-1185">Reference proteome</keyword>
<dbReference type="EMBL" id="ML994626">
    <property type="protein sequence ID" value="KAF2187693.1"/>
    <property type="molecule type" value="Genomic_DNA"/>
</dbReference>
<dbReference type="OrthoDB" id="4892971at2759"/>
<dbReference type="GO" id="GO:0016491">
    <property type="term" value="F:oxidoreductase activity"/>
    <property type="evidence" value="ECO:0007669"/>
    <property type="project" value="InterPro"/>
</dbReference>